<dbReference type="OrthoDB" id="2126698at2759"/>
<keyword evidence="3" id="KW-1185">Reference proteome</keyword>
<dbReference type="AlphaFoldDB" id="A0A5N6NJK1"/>
<evidence type="ECO:0000259" key="1">
    <source>
        <dbReference type="Pfam" id="PF12776"/>
    </source>
</evidence>
<sequence>MGEKHQWSNEEIKCLLETCIEEINNVGKRGLSLHKDSWNKLGRVLKEKFGMDFSQKQLKNAFDNLKAKYIGWMYLKHMVLHKRLSDELFTQYDQPNVSLGNRHARHVNVDDDDEVEAHGATLRTDTTGLSDGDTTDYAVGATNDHHHSASHHYILHHPTNLGVLRATARPKIGANINLGCFYLMDVLCGGDVGGFGKDEMEVRGRKSKTTNDLVDSYFFGYQ</sequence>
<dbReference type="EMBL" id="SZYD01000011">
    <property type="protein sequence ID" value="KAD4889271.1"/>
    <property type="molecule type" value="Genomic_DNA"/>
</dbReference>
<reference evidence="2 3" key="1">
    <citation type="submission" date="2019-05" db="EMBL/GenBank/DDBJ databases">
        <title>Mikania micrantha, genome provides insights into the molecular mechanism of rapid growth.</title>
        <authorList>
            <person name="Liu B."/>
        </authorList>
    </citation>
    <scope>NUCLEOTIDE SEQUENCE [LARGE SCALE GENOMIC DNA]</scope>
    <source>
        <strain evidence="2">NLD-2019</strain>
        <tissue evidence="2">Leaf</tissue>
    </source>
</reference>
<dbReference type="Pfam" id="PF12776">
    <property type="entry name" value="Myb_DNA-bind_3"/>
    <property type="match status" value="1"/>
</dbReference>
<dbReference type="InterPro" id="IPR024752">
    <property type="entry name" value="Myb/SANT-like_dom"/>
</dbReference>
<evidence type="ECO:0000313" key="2">
    <source>
        <dbReference type="EMBL" id="KAD4889271.1"/>
    </source>
</evidence>
<organism evidence="2 3">
    <name type="scientific">Mikania micrantha</name>
    <name type="common">bitter vine</name>
    <dbReference type="NCBI Taxonomy" id="192012"/>
    <lineage>
        <taxon>Eukaryota</taxon>
        <taxon>Viridiplantae</taxon>
        <taxon>Streptophyta</taxon>
        <taxon>Embryophyta</taxon>
        <taxon>Tracheophyta</taxon>
        <taxon>Spermatophyta</taxon>
        <taxon>Magnoliopsida</taxon>
        <taxon>eudicotyledons</taxon>
        <taxon>Gunneridae</taxon>
        <taxon>Pentapetalae</taxon>
        <taxon>asterids</taxon>
        <taxon>campanulids</taxon>
        <taxon>Asterales</taxon>
        <taxon>Asteraceae</taxon>
        <taxon>Asteroideae</taxon>
        <taxon>Heliantheae alliance</taxon>
        <taxon>Eupatorieae</taxon>
        <taxon>Mikania</taxon>
    </lineage>
</organism>
<dbReference type="PANTHER" id="PTHR31704">
    <property type="entry name" value="MYB/SANT-LIKE DNA-BINDING DOMAIN PROTEIN-RELATED"/>
    <property type="match status" value="1"/>
</dbReference>
<comment type="caution">
    <text evidence="2">The sequence shown here is derived from an EMBL/GenBank/DDBJ whole genome shotgun (WGS) entry which is preliminary data.</text>
</comment>
<proteinExistence type="predicted"/>
<accession>A0A5N6NJK1</accession>
<gene>
    <name evidence="2" type="ORF">E3N88_21344</name>
</gene>
<dbReference type="Proteomes" id="UP000326396">
    <property type="component" value="Linkage Group LG19"/>
</dbReference>
<dbReference type="PANTHER" id="PTHR31704:SF40">
    <property type="entry name" value="MYB_SANT-LIKE DOMAIN-CONTAINING PROTEIN"/>
    <property type="match status" value="1"/>
</dbReference>
<protein>
    <recommendedName>
        <fullName evidence="1">Myb/SANT-like domain-containing protein</fullName>
    </recommendedName>
</protein>
<name>A0A5N6NJK1_9ASTR</name>
<evidence type="ECO:0000313" key="3">
    <source>
        <dbReference type="Proteomes" id="UP000326396"/>
    </source>
</evidence>
<feature type="domain" description="Myb/SANT-like" evidence="1">
    <location>
        <begin position="6"/>
        <end position="75"/>
    </location>
</feature>